<reference evidence="3" key="1">
    <citation type="submission" date="2021-01" db="EMBL/GenBank/DDBJ databases">
        <title>Whole genome shotgun sequence of Rhizocola hellebori NBRC 109834.</title>
        <authorList>
            <person name="Komaki H."/>
            <person name="Tamura T."/>
        </authorList>
    </citation>
    <scope>NUCLEOTIDE SEQUENCE</scope>
    <source>
        <strain evidence="3">NBRC 109834</strain>
    </source>
</reference>
<name>A0A8J3Q6D1_9ACTN</name>
<keyword evidence="4" id="KW-1185">Reference proteome</keyword>
<feature type="transmembrane region" description="Helical" evidence="2">
    <location>
        <begin position="12"/>
        <end position="34"/>
    </location>
</feature>
<feature type="transmembrane region" description="Helical" evidence="2">
    <location>
        <begin position="54"/>
        <end position="75"/>
    </location>
</feature>
<evidence type="ECO:0000313" key="3">
    <source>
        <dbReference type="EMBL" id="GIH04234.1"/>
    </source>
</evidence>
<protein>
    <submittedName>
        <fullName evidence="3">Uncharacterized protein</fullName>
    </submittedName>
</protein>
<proteinExistence type="predicted"/>
<dbReference type="AlphaFoldDB" id="A0A8J3Q6D1"/>
<feature type="region of interest" description="Disordered" evidence="1">
    <location>
        <begin position="297"/>
        <end position="322"/>
    </location>
</feature>
<feature type="transmembrane region" description="Helical" evidence="2">
    <location>
        <begin position="267"/>
        <end position="286"/>
    </location>
</feature>
<keyword evidence="2" id="KW-0472">Membrane</keyword>
<gene>
    <name evidence="3" type="ORF">Rhe02_23010</name>
</gene>
<dbReference type="EMBL" id="BONY01000011">
    <property type="protein sequence ID" value="GIH04234.1"/>
    <property type="molecule type" value="Genomic_DNA"/>
</dbReference>
<dbReference type="RefSeq" id="WP_203908112.1">
    <property type="nucleotide sequence ID" value="NZ_BONY01000011.1"/>
</dbReference>
<comment type="caution">
    <text evidence="3">The sequence shown here is derived from an EMBL/GenBank/DDBJ whole genome shotgun (WGS) entry which is preliminary data.</text>
</comment>
<feature type="transmembrane region" description="Helical" evidence="2">
    <location>
        <begin position="186"/>
        <end position="206"/>
    </location>
</feature>
<evidence type="ECO:0000256" key="2">
    <source>
        <dbReference type="SAM" id="Phobius"/>
    </source>
</evidence>
<feature type="transmembrane region" description="Helical" evidence="2">
    <location>
        <begin position="115"/>
        <end position="135"/>
    </location>
</feature>
<feature type="transmembrane region" description="Helical" evidence="2">
    <location>
        <begin position="87"/>
        <end position="109"/>
    </location>
</feature>
<evidence type="ECO:0000313" key="4">
    <source>
        <dbReference type="Proteomes" id="UP000612899"/>
    </source>
</evidence>
<feature type="transmembrane region" description="Helical" evidence="2">
    <location>
        <begin position="213"/>
        <end position="230"/>
    </location>
</feature>
<accession>A0A8J3Q6D1</accession>
<evidence type="ECO:0000256" key="1">
    <source>
        <dbReference type="SAM" id="MobiDB-lite"/>
    </source>
</evidence>
<sequence length="322" mass="33192">MASDTTETRSARLLGSGAGTQLFLGLLWLGITVWTTNATITNTEQDISGTIGQAAEALPGIVATTIVTGASIASAAGSRFDRALSRLLIGLIAGALFGVAVAFGLRLAYGSESSITVLAVTVGLASVVGGAFAVLPNAVLESGLWAVSWVFFAFLILGVLQPQLMKWLGGGPTADEAAQATAGTRILYLIPIAAGVFAGMHAYRSLRIEGASAFWYVVTGALPGIMLLASEGLTTFGGQSLVEVVHGFTANAAQLPDLTSWPRVRDGLLVLAAASFVSLLGGLRAIQVAKREAAEEAAKEAEEAAREAEEARREAAEEAGFR</sequence>
<feature type="transmembrane region" description="Helical" evidence="2">
    <location>
        <begin position="142"/>
        <end position="160"/>
    </location>
</feature>
<organism evidence="3 4">
    <name type="scientific">Rhizocola hellebori</name>
    <dbReference type="NCBI Taxonomy" id="1392758"/>
    <lineage>
        <taxon>Bacteria</taxon>
        <taxon>Bacillati</taxon>
        <taxon>Actinomycetota</taxon>
        <taxon>Actinomycetes</taxon>
        <taxon>Micromonosporales</taxon>
        <taxon>Micromonosporaceae</taxon>
        <taxon>Rhizocola</taxon>
    </lineage>
</organism>
<keyword evidence="2" id="KW-0812">Transmembrane</keyword>
<keyword evidence="2" id="KW-1133">Transmembrane helix</keyword>
<dbReference type="Proteomes" id="UP000612899">
    <property type="component" value="Unassembled WGS sequence"/>
</dbReference>